<dbReference type="Gene3D" id="3.10.350.10">
    <property type="entry name" value="LysM domain"/>
    <property type="match status" value="1"/>
</dbReference>
<evidence type="ECO:0000259" key="4">
    <source>
        <dbReference type="PROSITE" id="PS51782"/>
    </source>
</evidence>
<dbReference type="InterPro" id="IPR018392">
    <property type="entry name" value="LysM"/>
</dbReference>
<feature type="region of interest" description="Disordered" evidence="2">
    <location>
        <begin position="171"/>
        <end position="191"/>
    </location>
</feature>
<protein>
    <recommendedName>
        <fullName evidence="4">LysM domain-containing protein</fullName>
    </recommendedName>
</protein>
<keyword evidence="3" id="KW-0472">Membrane</keyword>
<keyword evidence="6" id="KW-1185">Reference proteome</keyword>
<dbReference type="Pfam" id="PF01476">
    <property type="entry name" value="LysM"/>
    <property type="match status" value="1"/>
</dbReference>
<comment type="similarity">
    <text evidence="1">Belongs to the secreted LysM effector family.</text>
</comment>
<reference evidence="5" key="1">
    <citation type="journal article" date="2021" name="Nat. Commun.">
        <title>Genetic determinants of endophytism in the Arabidopsis root mycobiome.</title>
        <authorList>
            <person name="Mesny F."/>
            <person name="Miyauchi S."/>
            <person name="Thiergart T."/>
            <person name="Pickel B."/>
            <person name="Atanasova L."/>
            <person name="Karlsson M."/>
            <person name="Huettel B."/>
            <person name="Barry K.W."/>
            <person name="Haridas S."/>
            <person name="Chen C."/>
            <person name="Bauer D."/>
            <person name="Andreopoulos W."/>
            <person name="Pangilinan J."/>
            <person name="LaButti K."/>
            <person name="Riley R."/>
            <person name="Lipzen A."/>
            <person name="Clum A."/>
            <person name="Drula E."/>
            <person name="Henrissat B."/>
            <person name="Kohler A."/>
            <person name="Grigoriev I.V."/>
            <person name="Martin F.M."/>
            <person name="Hacquard S."/>
        </authorList>
    </citation>
    <scope>NUCLEOTIDE SEQUENCE</scope>
    <source>
        <strain evidence="5">FSSC 5 MPI-SDFR-AT-0091</strain>
    </source>
</reference>
<evidence type="ECO:0000313" key="6">
    <source>
        <dbReference type="Proteomes" id="UP000736672"/>
    </source>
</evidence>
<dbReference type="SMART" id="SM00257">
    <property type="entry name" value="LysM"/>
    <property type="match status" value="1"/>
</dbReference>
<dbReference type="PROSITE" id="PS51782">
    <property type="entry name" value="LYSM"/>
    <property type="match status" value="1"/>
</dbReference>
<accession>A0A9P9RE16</accession>
<dbReference type="Proteomes" id="UP000736672">
    <property type="component" value="Unassembled WGS sequence"/>
</dbReference>
<evidence type="ECO:0000313" key="5">
    <source>
        <dbReference type="EMBL" id="KAH7276171.1"/>
    </source>
</evidence>
<organism evidence="5 6">
    <name type="scientific">Fusarium solani</name>
    <name type="common">Filamentous fungus</name>
    <dbReference type="NCBI Taxonomy" id="169388"/>
    <lineage>
        <taxon>Eukaryota</taxon>
        <taxon>Fungi</taxon>
        <taxon>Dikarya</taxon>
        <taxon>Ascomycota</taxon>
        <taxon>Pezizomycotina</taxon>
        <taxon>Sordariomycetes</taxon>
        <taxon>Hypocreomycetidae</taxon>
        <taxon>Hypocreales</taxon>
        <taxon>Nectriaceae</taxon>
        <taxon>Fusarium</taxon>
        <taxon>Fusarium solani species complex</taxon>
    </lineage>
</organism>
<evidence type="ECO:0000256" key="3">
    <source>
        <dbReference type="SAM" id="Phobius"/>
    </source>
</evidence>
<gene>
    <name evidence="5" type="ORF">B0J15DRAFT_32299</name>
</gene>
<name>A0A9P9RE16_FUSSL</name>
<keyword evidence="3" id="KW-0812">Transmembrane</keyword>
<dbReference type="EMBL" id="JAGTJS010000001">
    <property type="protein sequence ID" value="KAH7276171.1"/>
    <property type="molecule type" value="Genomic_DNA"/>
</dbReference>
<dbReference type="OrthoDB" id="2107166at2759"/>
<feature type="transmembrane region" description="Helical" evidence="3">
    <location>
        <begin position="84"/>
        <end position="102"/>
    </location>
</feature>
<comment type="caution">
    <text evidence="5">The sequence shown here is derived from an EMBL/GenBank/DDBJ whole genome shotgun (WGS) entry which is preliminary data.</text>
</comment>
<evidence type="ECO:0000256" key="2">
    <source>
        <dbReference type="SAM" id="MobiDB-lite"/>
    </source>
</evidence>
<proteinExistence type="inferred from homology"/>
<dbReference type="InterPro" id="IPR036779">
    <property type="entry name" value="LysM_dom_sf"/>
</dbReference>
<evidence type="ECO:0000256" key="1">
    <source>
        <dbReference type="ARBA" id="ARBA00044955"/>
    </source>
</evidence>
<dbReference type="AlphaFoldDB" id="A0A9P9RE16"/>
<feature type="compositionally biased region" description="Basic and acidic residues" evidence="2">
    <location>
        <begin position="173"/>
        <end position="191"/>
    </location>
</feature>
<dbReference type="CDD" id="cd00118">
    <property type="entry name" value="LysM"/>
    <property type="match status" value="1"/>
</dbReference>
<dbReference type="SUPFAM" id="SSF54106">
    <property type="entry name" value="LysM domain"/>
    <property type="match status" value="1"/>
</dbReference>
<sequence>MSRFSRYDTDEERLPEGMERVGYDADEQVYTFRDADGSYWESAPGNQYGRLTKVGESRIPEDHEPFIVSEQNKKLSWRNEMRPFLNFMMLIGLCLFGMFWFFHSAGGGTPAEEGMPLPNCPDTTTPYWIKSGDTCWEIAKSHSISVDDLLKENVEISCDALKPKHRICLPNKGTKDMETSEEPKGKEEKET</sequence>
<feature type="domain" description="LysM" evidence="4">
    <location>
        <begin position="125"/>
        <end position="169"/>
    </location>
</feature>
<keyword evidence="3" id="KW-1133">Transmembrane helix</keyword>